<dbReference type="Pfam" id="PF00589">
    <property type="entry name" value="Phage_integrase"/>
    <property type="match status" value="1"/>
</dbReference>
<evidence type="ECO:0000313" key="3">
    <source>
        <dbReference type="EMBL" id="QWY77650.1"/>
    </source>
</evidence>
<dbReference type="InterPro" id="IPR013762">
    <property type="entry name" value="Integrase-like_cat_sf"/>
</dbReference>
<dbReference type="AlphaFoldDB" id="A0A9E6MWH8"/>
<gene>
    <name evidence="3" type="ORF">JZL65_00745</name>
</gene>
<sequence length="83" mass="9131">MKPVSKITIQHSFKESARAQGLGHFHFHDLRHSTASEMINQGVDLYTVGGVLGHKDSRRTQRYAQLATESLAAAIMKIGKKAA</sequence>
<dbReference type="InterPro" id="IPR002104">
    <property type="entry name" value="Integrase_catalytic"/>
</dbReference>
<feature type="domain" description="Tyr recombinase" evidence="2">
    <location>
        <begin position="1"/>
        <end position="76"/>
    </location>
</feature>
<evidence type="ECO:0000259" key="2">
    <source>
        <dbReference type="PROSITE" id="PS51898"/>
    </source>
</evidence>
<keyword evidence="1" id="KW-0233">DNA recombination</keyword>
<dbReference type="RefSeq" id="WP_051862702.1">
    <property type="nucleotide sequence ID" value="NZ_CP053675.1"/>
</dbReference>
<dbReference type="GO" id="GO:0003677">
    <property type="term" value="F:DNA binding"/>
    <property type="evidence" value="ECO:0007669"/>
    <property type="project" value="InterPro"/>
</dbReference>
<dbReference type="GO" id="GO:0006310">
    <property type="term" value="P:DNA recombination"/>
    <property type="evidence" value="ECO:0007669"/>
    <property type="project" value="UniProtKB-KW"/>
</dbReference>
<dbReference type="Proteomes" id="UP000683551">
    <property type="component" value="Chromosome"/>
</dbReference>
<dbReference type="GO" id="GO:0015074">
    <property type="term" value="P:DNA integration"/>
    <property type="evidence" value="ECO:0007669"/>
    <property type="project" value="InterPro"/>
</dbReference>
<dbReference type="GeneID" id="301708375"/>
<proteinExistence type="predicted"/>
<dbReference type="SUPFAM" id="SSF56349">
    <property type="entry name" value="DNA breaking-rejoining enzymes"/>
    <property type="match status" value="1"/>
</dbReference>
<dbReference type="PROSITE" id="PS51898">
    <property type="entry name" value="TYR_RECOMBINASE"/>
    <property type="match status" value="1"/>
</dbReference>
<dbReference type="Gene3D" id="1.10.443.10">
    <property type="entry name" value="Intergrase catalytic core"/>
    <property type="match status" value="1"/>
</dbReference>
<dbReference type="OrthoDB" id="662444at2"/>
<name>A0A9E6MWH8_9PROT</name>
<evidence type="ECO:0000313" key="4">
    <source>
        <dbReference type="Proteomes" id="UP000683551"/>
    </source>
</evidence>
<evidence type="ECO:0000256" key="1">
    <source>
        <dbReference type="ARBA" id="ARBA00023172"/>
    </source>
</evidence>
<accession>A0A9E6MWH8</accession>
<dbReference type="EMBL" id="CP071137">
    <property type="protein sequence ID" value="QWY77650.1"/>
    <property type="molecule type" value="Genomic_DNA"/>
</dbReference>
<reference evidence="3" key="1">
    <citation type="submission" date="2021-02" db="EMBL/GenBank/DDBJ databases">
        <title>Comparative genomics of Ferrovum myxofaciens strains, predominant extremophile bacteria forming large biofilm stalactites in acid mine ecosystems.</title>
        <authorList>
            <person name="Burkartova K."/>
            <person name="Ridl J."/>
            <person name="Pajer P."/>
            <person name="Falteisek L."/>
        </authorList>
    </citation>
    <scope>NUCLEOTIDE SEQUENCE</scope>
    <source>
        <strain evidence="3">MI1III</strain>
    </source>
</reference>
<organism evidence="3 4">
    <name type="scientific">Ferrovum myxofaciens</name>
    <dbReference type="NCBI Taxonomy" id="416213"/>
    <lineage>
        <taxon>Bacteria</taxon>
        <taxon>Pseudomonadati</taxon>
        <taxon>Pseudomonadota</taxon>
        <taxon>Betaproteobacteria</taxon>
        <taxon>Ferrovales</taxon>
        <taxon>Ferrovaceae</taxon>
        <taxon>Ferrovum</taxon>
    </lineage>
</organism>
<protein>
    <submittedName>
        <fullName evidence="3">Tyrosine-type recombinase/integrase</fullName>
    </submittedName>
</protein>
<dbReference type="InterPro" id="IPR011010">
    <property type="entry name" value="DNA_brk_join_enz"/>
</dbReference>